<dbReference type="Pfam" id="PF13177">
    <property type="entry name" value="DNA_pol3_delta2"/>
    <property type="match status" value="1"/>
</dbReference>
<organism evidence="1 2">
    <name type="scientific">Companilactobacillus allii</name>
    <dbReference type="NCBI Taxonomy" id="1847728"/>
    <lineage>
        <taxon>Bacteria</taxon>
        <taxon>Bacillati</taxon>
        <taxon>Bacillota</taxon>
        <taxon>Bacilli</taxon>
        <taxon>Lactobacillales</taxon>
        <taxon>Lactobacillaceae</taxon>
        <taxon>Companilactobacillus</taxon>
    </lineage>
</organism>
<dbReference type="PANTHER" id="PTHR11669">
    <property type="entry name" value="REPLICATION FACTOR C / DNA POLYMERASE III GAMMA-TAU SUBUNIT"/>
    <property type="match status" value="1"/>
</dbReference>
<protein>
    <submittedName>
        <fullName evidence="1">DNA polymerase III subunit delta</fullName>
    </submittedName>
</protein>
<dbReference type="InterPro" id="IPR027417">
    <property type="entry name" value="P-loop_NTPase"/>
</dbReference>
<dbReference type="KEGG" id="lalw:BTM29_00310"/>
<evidence type="ECO:0000313" key="1">
    <source>
        <dbReference type="EMBL" id="APX71084.1"/>
    </source>
</evidence>
<dbReference type="AlphaFoldDB" id="A0A1P8PZN4"/>
<dbReference type="EMBL" id="CP019323">
    <property type="protein sequence ID" value="APX71084.1"/>
    <property type="molecule type" value="Genomic_DNA"/>
</dbReference>
<dbReference type="STRING" id="1847728.BTM29_00310"/>
<dbReference type="GO" id="GO:0006261">
    <property type="term" value="P:DNA-templated DNA replication"/>
    <property type="evidence" value="ECO:0007669"/>
    <property type="project" value="TreeGrafter"/>
</dbReference>
<dbReference type="Proteomes" id="UP000187499">
    <property type="component" value="Chromosome"/>
</dbReference>
<dbReference type="SUPFAM" id="SSF52540">
    <property type="entry name" value="P-loop containing nucleoside triphosphate hydrolases"/>
    <property type="match status" value="1"/>
</dbReference>
<name>A0A1P8PZN4_9LACO</name>
<reference evidence="2" key="1">
    <citation type="submission" date="2016-12" db="EMBL/GenBank/DDBJ databases">
        <authorList>
            <person name="Jung M.Y."/>
            <person name="Lee S.H."/>
        </authorList>
    </citation>
    <scope>NUCLEOTIDE SEQUENCE [LARGE SCALE GENOMIC DNA]</scope>
    <source>
        <strain evidence="2">WiKim39</strain>
    </source>
</reference>
<dbReference type="RefSeq" id="WP_076613548.1">
    <property type="nucleotide sequence ID" value="NZ_CP019323.1"/>
</dbReference>
<keyword evidence="2" id="KW-1185">Reference proteome</keyword>
<proteinExistence type="predicted"/>
<gene>
    <name evidence="1" type="ORF">BTM29_00310</name>
</gene>
<dbReference type="PANTHER" id="PTHR11669:SF8">
    <property type="entry name" value="DNA POLYMERASE III SUBUNIT DELTA"/>
    <property type="match status" value="1"/>
</dbReference>
<sequence>MENILEEQPRVINEFKKIINSNKLSHAYLIDNASSKVRQQVAIWLAQTQFCENLQDGLPDQTCQRCKTIAMGDNPDVLEIKTDKQSIGVDDIKYFKKEVNMTATQGNRRILIIDEAEKMTNAASNNLLKTIEEPEGNLLIIFLTNSAKQLLQTIRSRVQIFHLSNKSNEDEIDALVKLGFKTEQAEVALKVSDIKFLQSVTGETYQNLIVALSGWMKECNKNKINSFLDVQTDIMPLVDNKDHQHLVFDMMNQMFSDILSIRYNVFETLLIKEDVLSNKNIQQIVIFSDELFKAEEMWKSNVSFQSILEDLSLKFVGE</sequence>
<dbReference type="InterPro" id="IPR050238">
    <property type="entry name" value="DNA_Rep/Repair_Clamp_Loader"/>
</dbReference>
<dbReference type="Gene3D" id="3.40.50.300">
    <property type="entry name" value="P-loop containing nucleotide triphosphate hydrolases"/>
    <property type="match status" value="1"/>
</dbReference>
<evidence type="ECO:0000313" key="2">
    <source>
        <dbReference type="Proteomes" id="UP000187499"/>
    </source>
</evidence>
<accession>A0A1P8PZN4</accession>
<dbReference type="OrthoDB" id="9810148at2"/>